<dbReference type="EMBL" id="JAVGVR010000001">
    <property type="protein sequence ID" value="MDQ6595115.1"/>
    <property type="molecule type" value="Genomic_DNA"/>
</dbReference>
<comment type="caution">
    <text evidence="1">The sequence shown here is derived from an EMBL/GenBank/DDBJ whole genome shotgun (WGS) entry which is preliminary data.</text>
</comment>
<organism evidence="1 2">
    <name type="scientific">Bacillus salipaludis</name>
    <dbReference type="NCBI Taxonomy" id="2547811"/>
    <lineage>
        <taxon>Bacteria</taxon>
        <taxon>Bacillati</taxon>
        <taxon>Bacillota</taxon>
        <taxon>Bacilli</taxon>
        <taxon>Bacillales</taxon>
        <taxon>Bacillaceae</taxon>
        <taxon>Bacillus</taxon>
    </lineage>
</organism>
<keyword evidence="2" id="KW-1185">Reference proteome</keyword>
<reference evidence="1" key="1">
    <citation type="submission" date="2023-08" db="EMBL/GenBank/DDBJ databases">
        <title>Nitrogen cycling bacteria in agricultural field soils.</title>
        <authorList>
            <person name="Jang J."/>
        </authorList>
    </citation>
    <scope>NUCLEOTIDE SEQUENCE</scope>
    <source>
        <strain evidence="1">PS3-36</strain>
    </source>
</reference>
<dbReference type="RefSeq" id="WP_308912814.1">
    <property type="nucleotide sequence ID" value="NZ_JAVGVR010000001.1"/>
</dbReference>
<proteinExistence type="predicted"/>
<gene>
    <name evidence="1" type="ORF">RCG21_01380</name>
</gene>
<name>A0AA90QX95_9BACI</name>
<evidence type="ECO:0000313" key="2">
    <source>
        <dbReference type="Proteomes" id="UP001178888"/>
    </source>
</evidence>
<protein>
    <submittedName>
        <fullName evidence="1">Uncharacterized protein</fullName>
    </submittedName>
</protein>
<accession>A0AA90QX95</accession>
<dbReference type="AlphaFoldDB" id="A0AA90QX95"/>
<sequence>MNAMEYKLEIPLIKVIKEGGINEKRSSGLEMGEESDLSQACAGLFERKKVDGNI</sequence>
<evidence type="ECO:0000313" key="1">
    <source>
        <dbReference type="EMBL" id="MDQ6595115.1"/>
    </source>
</evidence>
<dbReference type="Proteomes" id="UP001178888">
    <property type="component" value="Unassembled WGS sequence"/>
</dbReference>